<feature type="signal peptide" evidence="2">
    <location>
        <begin position="1"/>
        <end position="19"/>
    </location>
</feature>
<reference evidence="3 4" key="1">
    <citation type="submission" date="2016-01" db="EMBL/GenBank/DDBJ databases">
        <title>The new phylogeny of the genus Mycobacterium.</title>
        <authorList>
            <person name="Tarcisio F."/>
            <person name="Conor M."/>
            <person name="Antonella G."/>
            <person name="Elisabetta G."/>
            <person name="Giulia F.S."/>
            <person name="Sara T."/>
            <person name="Anna F."/>
            <person name="Clotilde B."/>
            <person name="Roberto B."/>
            <person name="Veronica D.S."/>
            <person name="Fabio R."/>
            <person name="Monica P."/>
            <person name="Olivier J."/>
            <person name="Enrico T."/>
            <person name="Nicola S."/>
        </authorList>
    </citation>
    <scope>NUCLEOTIDE SEQUENCE [LARGE SCALE GENOMIC DNA]</scope>
    <source>
        <strain evidence="3 4">DSM 44153</strain>
    </source>
</reference>
<evidence type="ECO:0000256" key="2">
    <source>
        <dbReference type="SAM" id="SignalP"/>
    </source>
</evidence>
<sequence>MRCAVLLATAVLIAGCSHTITGHPESETSTPPAGTSSSALPPQTTAPGAPPPDGAAATDVIAWVEVGEQIDTGPFHTATRDGTSRDLGEDIAFLSGTTRCMTDQKYAADTLMCLVDLADPPPKPDSAYGEWIGGWVDYTGADLQVGSVHGDPGPFSKGDGADLPEGQTLRFGDFRCRAHDSDLYCVNYAHQSAVRMSAAGVVPFGCLDSVPAPEGVGLKFAC</sequence>
<comment type="caution">
    <text evidence="3">The sequence shown here is derived from an EMBL/GenBank/DDBJ whole genome shotgun (WGS) entry which is preliminary data.</text>
</comment>
<dbReference type="RefSeq" id="WP_085111300.1">
    <property type="nucleotide sequence ID" value="NZ_JACKSN010000183.1"/>
</dbReference>
<proteinExistence type="predicted"/>
<feature type="compositionally biased region" description="Low complexity" evidence="1">
    <location>
        <begin position="27"/>
        <end position="47"/>
    </location>
</feature>
<organism evidence="3 4">
    <name type="scientific">Mycolicibacillus trivialis</name>
    <dbReference type="NCBI Taxonomy" id="1798"/>
    <lineage>
        <taxon>Bacteria</taxon>
        <taxon>Bacillati</taxon>
        <taxon>Actinomycetota</taxon>
        <taxon>Actinomycetes</taxon>
        <taxon>Mycobacteriales</taxon>
        <taxon>Mycobacteriaceae</taxon>
        <taxon>Mycolicibacillus</taxon>
    </lineage>
</organism>
<keyword evidence="4" id="KW-1185">Reference proteome</keyword>
<evidence type="ECO:0000256" key="1">
    <source>
        <dbReference type="SAM" id="MobiDB-lite"/>
    </source>
</evidence>
<keyword evidence="2" id="KW-0732">Signal</keyword>
<dbReference type="Proteomes" id="UP000193090">
    <property type="component" value="Unassembled WGS sequence"/>
</dbReference>
<evidence type="ECO:0000313" key="4">
    <source>
        <dbReference type="Proteomes" id="UP000193090"/>
    </source>
</evidence>
<dbReference type="PROSITE" id="PS51257">
    <property type="entry name" value="PROKAR_LIPOPROTEIN"/>
    <property type="match status" value="1"/>
</dbReference>
<dbReference type="EMBL" id="LQPZ01000047">
    <property type="protein sequence ID" value="ORW99443.1"/>
    <property type="molecule type" value="Genomic_DNA"/>
</dbReference>
<gene>
    <name evidence="3" type="ORF">AWC30_16480</name>
</gene>
<accession>A0A1X2EEU8</accession>
<name>A0A1X2EEU8_9MYCO</name>
<feature type="region of interest" description="Disordered" evidence="1">
    <location>
        <begin position="22"/>
        <end position="56"/>
    </location>
</feature>
<dbReference type="AlphaFoldDB" id="A0A1X2EEU8"/>
<evidence type="ECO:0008006" key="5">
    <source>
        <dbReference type="Google" id="ProtNLM"/>
    </source>
</evidence>
<evidence type="ECO:0000313" key="3">
    <source>
        <dbReference type="EMBL" id="ORW99443.1"/>
    </source>
</evidence>
<dbReference type="OrthoDB" id="4539803at2"/>
<protein>
    <recommendedName>
        <fullName evidence="5">LppI</fullName>
    </recommendedName>
</protein>
<feature type="chain" id="PRO_5039256041" description="LppI" evidence="2">
    <location>
        <begin position="20"/>
        <end position="222"/>
    </location>
</feature>